<evidence type="ECO:0000313" key="2">
    <source>
        <dbReference type="Proteomes" id="UP000015354"/>
    </source>
</evidence>
<protein>
    <submittedName>
        <fullName evidence="1">Uncharacterized protein</fullName>
    </submittedName>
</protein>
<dbReference type="Proteomes" id="UP000015354">
    <property type="component" value="Unassembled WGS sequence"/>
</dbReference>
<comment type="caution">
    <text evidence="1">The sequence shown here is derived from an EMBL/GenBank/DDBJ whole genome shotgun (WGS) entry which is preliminary data.</text>
</comment>
<organism evidence="1 2">
    <name type="scientific">Strigomonas culicis</name>
    <dbReference type="NCBI Taxonomy" id="28005"/>
    <lineage>
        <taxon>Eukaryota</taxon>
        <taxon>Discoba</taxon>
        <taxon>Euglenozoa</taxon>
        <taxon>Kinetoplastea</taxon>
        <taxon>Metakinetoplastina</taxon>
        <taxon>Trypanosomatida</taxon>
        <taxon>Trypanosomatidae</taxon>
        <taxon>Strigomonadinae</taxon>
        <taxon>Strigomonas</taxon>
    </lineage>
</organism>
<gene>
    <name evidence="1" type="ORF">STCU_11273</name>
</gene>
<sequence>MCGALPLEAAAVAWVAFLRRVLQLLQRRQAALLLSPARHRKRFHKKLSVAVAEGRCDANVRPGGAAVLEWCVGGEGAALWLTPAARGVALSTEHGRGVVWRLLFRCCKCWHV</sequence>
<keyword evidence="2" id="KW-1185">Reference proteome</keyword>
<reference evidence="1 2" key="1">
    <citation type="journal article" date="2013" name="PLoS ONE">
        <title>Predicting the Proteins of Angomonas deanei, Strigomonas culicis and Their Respective Endosymbionts Reveals New Aspects of the Trypanosomatidae Family.</title>
        <authorList>
            <person name="Motta M.C."/>
            <person name="Martins A.C."/>
            <person name="de Souza S.S."/>
            <person name="Catta-Preta C.M."/>
            <person name="Silva R."/>
            <person name="Klein C.C."/>
            <person name="de Almeida L.G."/>
            <person name="de Lima Cunha O."/>
            <person name="Ciapina L.P."/>
            <person name="Brocchi M."/>
            <person name="Colabardini A.C."/>
            <person name="de Araujo Lima B."/>
            <person name="Machado C.R."/>
            <person name="de Almeida Soares C.M."/>
            <person name="Probst C.M."/>
            <person name="de Menezes C.B."/>
            <person name="Thompson C.E."/>
            <person name="Bartholomeu D.C."/>
            <person name="Gradia D.F."/>
            <person name="Pavoni D.P."/>
            <person name="Grisard E.C."/>
            <person name="Fantinatti-Garboggini F."/>
            <person name="Marchini F.K."/>
            <person name="Rodrigues-Luiz G.F."/>
            <person name="Wagner G."/>
            <person name="Goldman G.H."/>
            <person name="Fietto J.L."/>
            <person name="Elias M.C."/>
            <person name="Goldman M.H."/>
            <person name="Sagot M.F."/>
            <person name="Pereira M."/>
            <person name="Stoco P.H."/>
            <person name="de Mendonca-Neto R.P."/>
            <person name="Teixeira S.M."/>
            <person name="Maciel T.E."/>
            <person name="de Oliveira Mendes T.A."/>
            <person name="Urmenyi T.P."/>
            <person name="de Souza W."/>
            <person name="Schenkman S."/>
            <person name="de Vasconcelos A.T."/>
        </authorList>
    </citation>
    <scope>NUCLEOTIDE SEQUENCE [LARGE SCALE GENOMIC DNA]</scope>
</reference>
<evidence type="ECO:0000313" key="1">
    <source>
        <dbReference type="EMBL" id="EPY16436.1"/>
    </source>
</evidence>
<name>S9UP18_9TRYP</name>
<proteinExistence type="predicted"/>
<dbReference type="EMBL" id="ATMH01011172">
    <property type="protein sequence ID" value="EPY16436.1"/>
    <property type="molecule type" value="Genomic_DNA"/>
</dbReference>
<dbReference type="AlphaFoldDB" id="S9UP18"/>
<accession>S9UP18</accession>